<dbReference type="Gene3D" id="2.60.40.420">
    <property type="entry name" value="Cupredoxins - blue copper proteins"/>
    <property type="match status" value="1"/>
</dbReference>
<comment type="caution">
    <text evidence="3">The sequence shown here is derived from an EMBL/GenBank/DDBJ whole genome shotgun (WGS) entry which is preliminary data.</text>
</comment>
<dbReference type="PANTHER" id="PTHR34883:SF17">
    <property type="entry name" value="CUPREDOXIN"/>
    <property type="match status" value="1"/>
</dbReference>
<name>A0A367LNY2_9HYPO</name>
<evidence type="ECO:0000313" key="3">
    <source>
        <dbReference type="EMBL" id="RCI16097.1"/>
    </source>
</evidence>
<evidence type="ECO:0000256" key="1">
    <source>
        <dbReference type="SAM" id="MobiDB-lite"/>
    </source>
</evidence>
<evidence type="ECO:0008006" key="5">
    <source>
        <dbReference type="Google" id="ProtNLM"/>
    </source>
</evidence>
<proteinExistence type="predicted"/>
<feature type="region of interest" description="Disordered" evidence="1">
    <location>
        <begin position="211"/>
        <end position="261"/>
    </location>
</feature>
<dbReference type="Proteomes" id="UP000253664">
    <property type="component" value="Unassembled WGS sequence"/>
</dbReference>
<feature type="region of interest" description="Disordered" evidence="1">
    <location>
        <begin position="38"/>
        <end position="62"/>
    </location>
</feature>
<protein>
    <recommendedName>
        <fullName evidence="5">Phytocyanin domain-containing protein</fullName>
    </recommendedName>
</protein>
<dbReference type="PANTHER" id="PTHR34883">
    <property type="entry name" value="SERINE-RICH PROTEIN, PUTATIVE-RELATED-RELATED"/>
    <property type="match status" value="1"/>
</dbReference>
<organism evidence="3 4">
    <name type="scientific">Ophiocordyceps polyrhachis-furcata BCC 54312</name>
    <dbReference type="NCBI Taxonomy" id="1330021"/>
    <lineage>
        <taxon>Eukaryota</taxon>
        <taxon>Fungi</taxon>
        <taxon>Dikarya</taxon>
        <taxon>Ascomycota</taxon>
        <taxon>Pezizomycotina</taxon>
        <taxon>Sordariomycetes</taxon>
        <taxon>Hypocreomycetidae</taxon>
        <taxon>Hypocreales</taxon>
        <taxon>Ophiocordycipitaceae</taxon>
        <taxon>Ophiocordyceps</taxon>
    </lineage>
</organism>
<dbReference type="AlphaFoldDB" id="A0A367LNY2"/>
<dbReference type="InterPro" id="IPR008972">
    <property type="entry name" value="Cupredoxin"/>
</dbReference>
<feature type="chain" id="PRO_5017000956" description="Phytocyanin domain-containing protein" evidence="2">
    <location>
        <begin position="23"/>
        <end position="261"/>
    </location>
</feature>
<dbReference type="InterPro" id="IPR052953">
    <property type="entry name" value="Ser-rich/MCO-related"/>
</dbReference>
<reference evidence="3 4" key="1">
    <citation type="journal article" date="2015" name="BMC Genomics">
        <title>Insights from the genome of Ophiocordyceps polyrhachis-furcata to pathogenicity and host specificity in insect fungi.</title>
        <authorList>
            <person name="Wichadakul D."/>
            <person name="Kobmoo N."/>
            <person name="Ingsriswang S."/>
            <person name="Tangphatsornruang S."/>
            <person name="Chantasingh D."/>
            <person name="Luangsa-ard J.J."/>
            <person name="Eurwilaichitr L."/>
        </authorList>
    </citation>
    <scope>NUCLEOTIDE SEQUENCE [LARGE SCALE GENOMIC DNA]</scope>
    <source>
        <strain evidence="3 4">BCC 54312</strain>
    </source>
</reference>
<feature type="signal peptide" evidence="2">
    <location>
        <begin position="1"/>
        <end position="22"/>
    </location>
</feature>
<dbReference type="SUPFAM" id="SSF49503">
    <property type="entry name" value="Cupredoxins"/>
    <property type="match status" value="1"/>
</dbReference>
<keyword evidence="4" id="KW-1185">Reference proteome</keyword>
<dbReference type="EMBL" id="LKCN02000001">
    <property type="protein sequence ID" value="RCI16097.1"/>
    <property type="molecule type" value="Genomic_DNA"/>
</dbReference>
<evidence type="ECO:0000256" key="2">
    <source>
        <dbReference type="SAM" id="SignalP"/>
    </source>
</evidence>
<dbReference type="OrthoDB" id="5421909at2759"/>
<accession>A0A367LNY2</accession>
<keyword evidence="2" id="KW-0732">Signal</keyword>
<feature type="compositionally biased region" description="Acidic residues" evidence="1">
    <location>
        <begin position="243"/>
        <end position="252"/>
    </location>
</feature>
<sequence length="261" mass="27133">MKHTNRMLLAMCGSLLAGLASAETRSVTIKVGNQGQAEVVSGNQSSTTNGGGRQGNNNAAAGGPQEFIIMSGGGADMYAPNFINAAVGSKVTVQFNTGNHTITEGFAEEACKPLQAKDPKALHSGHIPFALGQNTVGTFTFSVNDTQCRYYYCATGPHCMRAQVMTINCSPEEFTKYLKLATASKENIDGNTVQGGVVGSISLEEATFVPLTAENGAKPPPAPEPEKKAENPAAGGGGSGKGEEEEEEEEEKEKEKEAGGG</sequence>
<evidence type="ECO:0000313" key="4">
    <source>
        <dbReference type="Proteomes" id="UP000253664"/>
    </source>
</evidence>
<gene>
    <name evidence="3" type="ORF">L249_2332</name>
</gene>